<accession>A0A5N7D5F1</accession>
<keyword evidence="2" id="KW-0547">Nucleotide-binding</keyword>
<dbReference type="Gene3D" id="1.10.3290.10">
    <property type="entry name" value="Fido-like domain"/>
    <property type="match status" value="1"/>
</dbReference>
<evidence type="ECO:0000256" key="3">
    <source>
        <dbReference type="SAM" id="MobiDB-lite"/>
    </source>
</evidence>
<proteinExistence type="predicted"/>
<organism evidence="5 6">
    <name type="scientific">Aspergillus pseudonomiae</name>
    <dbReference type="NCBI Taxonomy" id="1506151"/>
    <lineage>
        <taxon>Eukaryota</taxon>
        <taxon>Fungi</taxon>
        <taxon>Dikarya</taxon>
        <taxon>Ascomycota</taxon>
        <taxon>Pezizomycotina</taxon>
        <taxon>Eurotiomycetes</taxon>
        <taxon>Eurotiomycetidae</taxon>
        <taxon>Eurotiales</taxon>
        <taxon>Aspergillaceae</taxon>
        <taxon>Aspergillus</taxon>
        <taxon>Aspergillus subgen. Circumdati</taxon>
    </lineage>
</organism>
<feature type="region of interest" description="Disordered" evidence="3">
    <location>
        <begin position="1"/>
        <end position="20"/>
    </location>
</feature>
<dbReference type="PANTHER" id="PTHR13504">
    <property type="entry name" value="FIDO DOMAIN-CONTAINING PROTEIN DDB_G0283145"/>
    <property type="match status" value="1"/>
</dbReference>
<evidence type="ECO:0000256" key="1">
    <source>
        <dbReference type="PIRSR" id="PIRSR640198-1"/>
    </source>
</evidence>
<dbReference type="Proteomes" id="UP000325579">
    <property type="component" value="Unassembled WGS sequence"/>
</dbReference>
<feature type="active site" evidence="1">
    <location>
        <position position="322"/>
    </location>
</feature>
<dbReference type="RefSeq" id="XP_031938357.1">
    <property type="nucleotide sequence ID" value="XM_032087838.1"/>
</dbReference>
<name>A0A5N7D5F1_9EURO</name>
<dbReference type="GO" id="GO:0005524">
    <property type="term" value="F:ATP binding"/>
    <property type="evidence" value="ECO:0007669"/>
    <property type="project" value="UniProtKB-KW"/>
</dbReference>
<dbReference type="InterPro" id="IPR003812">
    <property type="entry name" value="Fido"/>
</dbReference>
<feature type="binding site" evidence="2">
    <location>
        <begin position="326"/>
        <end position="333"/>
    </location>
    <ligand>
        <name>ATP</name>
        <dbReference type="ChEBI" id="CHEBI:30616"/>
    </ligand>
</feature>
<dbReference type="SUPFAM" id="SSF140931">
    <property type="entry name" value="Fic-like"/>
    <property type="match status" value="1"/>
</dbReference>
<keyword evidence="6" id="KW-1185">Reference proteome</keyword>
<evidence type="ECO:0000313" key="5">
    <source>
        <dbReference type="EMBL" id="KAE8401038.1"/>
    </source>
</evidence>
<evidence type="ECO:0000259" key="4">
    <source>
        <dbReference type="PROSITE" id="PS51459"/>
    </source>
</evidence>
<gene>
    <name evidence="5" type="ORF">BDV37DRAFT_286011</name>
</gene>
<dbReference type="AlphaFoldDB" id="A0A5N7D5F1"/>
<dbReference type="PROSITE" id="PS51459">
    <property type="entry name" value="FIDO"/>
    <property type="match status" value="1"/>
</dbReference>
<evidence type="ECO:0000256" key="2">
    <source>
        <dbReference type="PIRSR" id="PIRSR640198-2"/>
    </source>
</evidence>
<evidence type="ECO:0000313" key="6">
    <source>
        <dbReference type="Proteomes" id="UP000325579"/>
    </source>
</evidence>
<feature type="domain" description="Fido" evidence="4">
    <location>
        <begin position="232"/>
        <end position="383"/>
    </location>
</feature>
<dbReference type="InterPro" id="IPR040198">
    <property type="entry name" value="Fido_containing"/>
</dbReference>
<dbReference type="OrthoDB" id="439046at2759"/>
<reference evidence="5 6" key="1">
    <citation type="submission" date="2019-04" db="EMBL/GenBank/DDBJ databases">
        <authorList>
            <consortium name="DOE Joint Genome Institute"/>
            <person name="Mondo S."/>
            <person name="Kjaerbolling I."/>
            <person name="Vesth T."/>
            <person name="Frisvad J.C."/>
            <person name="Nybo J.L."/>
            <person name="Theobald S."/>
            <person name="Kildgaard S."/>
            <person name="Isbrandt T."/>
            <person name="Kuo A."/>
            <person name="Sato A."/>
            <person name="Lyhne E.K."/>
            <person name="Kogle M.E."/>
            <person name="Wiebenga A."/>
            <person name="Kun R.S."/>
            <person name="Lubbers R.J."/>
            <person name="Makela M.R."/>
            <person name="Barry K."/>
            <person name="Chovatia M."/>
            <person name="Clum A."/>
            <person name="Daum C."/>
            <person name="Haridas S."/>
            <person name="He G."/>
            <person name="LaButti K."/>
            <person name="Lipzen A."/>
            <person name="Riley R."/>
            <person name="Salamov A."/>
            <person name="Simmons B.A."/>
            <person name="Magnuson J.K."/>
            <person name="Henrissat B."/>
            <person name="Mortensen U.H."/>
            <person name="Larsen T.O."/>
            <person name="Devries R.P."/>
            <person name="Grigoriev I.V."/>
            <person name="Machida M."/>
            <person name="Baker S.E."/>
            <person name="Andersen M.R."/>
            <person name="Cantor M.N."/>
            <person name="Hua S.X."/>
        </authorList>
    </citation>
    <scope>NUCLEOTIDE SEQUENCE [LARGE SCALE GENOMIC DNA]</scope>
    <source>
        <strain evidence="5 6">CBS 119388</strain>
    </source>
</reference>
<dbReference type="EMBL" id="ML736806">
    <property type="protein sequence ID" value="KAE8401038.1"/>
    <property type="molecule type" value="Genomic_DNA"/>
</dbReference>
<keyword evidence="2" id="KW-0067">ATP-binding</keyword>
<dbReference type="GeneID" id="43672529"/>
<protein>
    <submittedName>
        <fullName evidence="5">Fido domain-containing protein</fullName>
    </submittedName>
</protein>
<dbReference type="InterPro" id="IPR036597">
    <property type="entry name" value="Fido-like_dom_sf"/>
</dbReference>
<dbReference type="Pfam" id="PF02661">
    <property type="entry name" value="Fic"/>
    <property type="match status" value="1"/>
</dbReference>
<sequence length="403" mass="46088">MDNVPRLSGKERERSCSPRRKPLAGFFDNLTISPSISRTSTSMTSAISSAFQSRGWPPSISKASRMDDTRLFYTIAMDSTVRAYIPLDQDSPMDMFKKATDFYNVIQEKLKERENDGVTLLGEILTRHLGTVIFGSNYIERAGLNLEETIKICERIFRGEHVDPEHIPERFMKIANQTIFFLIEVDYEKKLIGTIHSKTRASHIIRSRREVVQHALALNFLITEMVVKDKPLSEDLILRTHHILTESINTAGGMPWEEYSGRYRKIHVHAGNTNFVSPKYIPAKMRELVSEFERDVQKIEASRILDPFTLAAKYCNDFVMIHPFADGNGRMCRLIMNAILLKYAGIVVCIGEHNESRQEYIEIQKRAGEHMEGSGELATLTLKKSIARYRTLKQKISGKKRVS</sequence>
<dbReference type="PANTHER" id="PTHR13504:SF38">
    <property type="entry name" value="FIDO DOMAIN-CONTAINING PROTEIN"/>
    <property type="match status" value="1"/>
</dbReference>